<organism evidence="2 3">
    <name type="scientific">Nonomuraea longicatena</name>
    <dbReference type="NCBI Taxonomy" id="83682"/>
    <lineage>
        <taxon>Bacteria</taxon>
        <taxon>Bacillati</taxon>
        <taxon>Actinomycetota</taxon>
        <taxon>Actinomycetes</taxon>
        <taxon>Streptosporangiales</taxon>
        <taxon>Streptosporangiaceae</taxon>
        <taxon>Nonomuraea</taxon>
    </lineage>
</organism>
<name>A0ABN1QJA0_9ACTN</name>
<dbReference type="Proteomes" id="UP001501578">
    <property type="component" value="Unassembled WGS sequence"/>
</dbReference>
<sequence>MGGVVQGNRALCRCRCEQFHHTFMQVVWVSAGGMGVGCMGAIDNIETFGDHPPSVTALRADPASATDHPSRVSG</sequence>
<protein>
    <submittedName>
        <fullName evidence="2">Uncharacterized protein</fullName>
    </submittedName>
</protein>
<proteinExistence type="predicted"/>
<feature type="region of interest" description="Disordered" evidence="1">
    <location>
        <begin position="54"/>
        <end position="74"/>
    </location>
</feature>
<comment type="caution">
    <text evidence="2">The sequence shown here is derived from an EMBL/GenBank/DDBJ whole genome shotgun (WGS) entry which is preliminary data.</text>
</comment>
<gene>
    <name evidence="2" type="ORF">GCM10009560_56890</name>
</gene>
<evidence type="ECO:0000256" key="1">
    <source>
        <dbReference type="SAM" id="MobiDB-lite"/>
    </source>
</evidence>
<dbReference type="EMBL" id="BAAAHQ010000035">
    <property type="protein sequence ID" value="GAA0943473.1"/>
    <property type="molecule type" value="Genomic_DNA"/>
</dbReference>
<evidence type="ECO:0000313" key="2">
    <source>
        <dbReference type="EMBL" id="GAA0943473.1"/>
    </source>
</evidence>
<reference evidence="2 3" key="1">
    <citation type="journal article" date="2019" name="Int. J. Syst. Evol. Microbiol.">
        <title>The Global Catalogue of Microorganisms (GCM) 10K type strain sequencing project: providing services to taxonomists for standard genome sequencing and annotation.</title>
        <authorList>
            <consortium name="The Broad Institute Genomics Platform"/>
            <consortium name="The Broad Institute Genome Sequencing Center for Infectious Disease"/>
            <person name="Wu L."/>
            <person name="Ma J."/>
        </authorList>
    </citation>
    <scope>NUCLEOTIDE SEQUENCE [LARGE SCALE GENOMIC DNA]</scope>
    <source>
        <strain evidence="2 3">JCM 11136</strain>
    </source>
</reference>
<evidence type="ECO:0000313" key="3">
    <source>
        <dbReference type="Proteomes" id="UP001501578"/>
    </source>
</evidence>
<keyword evidence="3" id="KW-1185">Reference proteome</keyword>
<accession>A0ABN1QJA0</accession>